<feature type="compositionally biased region" description="Polar residues" evidence="1">
    <location>
        <begin position="38"/>
        <end position="47"/>
    </location>
</feature>
<evidence type="ECO:0000313" key="2">
    <source>
        <dbReference type="EMBL" id="KAK8857462.1"/>
    </source>
</evidence>
<proteinExistence type="predicted"/>
<reference evidence="2 3" key="1">
    <citation type="submission" date="2024-04" db="EMBL/GenBank/DDBJ databases">
        <title>Tritrichomonas musculus Genome.</title>
        <authorList>
            <person name="Alves-Ferreira E."/>
            <person name="Grigg M."/>
            <person name="Lorenzi H."/>
            <person name="Galac M."/>
        </authorList>
    </citation>
    <scope>NUCLEOTIDE SEQUENCE [LARGE SCALE GENOMIC DNA]</scope>
    <source>
        <strain evidence="2 3">EAF2021</strain>
    </source>
</reference>
<feature type="compositionally biased region" description="Polar residues" evidence="1">
    <location>
        <begin position="1"/>
        <end position="17"/>
    </location>
</feature>
<keyword evidence="3" id="KW-1185">Reference proteome</keyword>
<sequence>MSGSKSVQVMSHKQYTTPNPPITKPEYHHPPTHRKENLSATDGSSKRVNAKQLILYKDDVNSY</sequence>
<evidence type="ECO:0000313" key="3">
    <source>
        <dbReference type="Proteomes" id="UP001470230"/>
    </source>
</evidence>
<feature type="compositionally biased region" description="Basic and acidic residues" evidence="1">
    <location>
        <begin position="25"/>
        <end position="37"/>
    </location>
</feature>
<name>A0ABR2I6J2_9EUKA</name>
<dbReference type="EMBL" id="JAPFFF010000020">
    <property type="protein sequence ID" value="KAK8857462.1"/>
    <property type="molecule type" value="Genomic_DNA"/>
</dbReference>
<gene>
    <name evidence="2" type="ORF">M9Y10_015867</name>
</gene>
<accession>A0ABR2I6J2</accession>
<protein>
    <submittedName>
        <fullName evidence="2">Uncharacterized protein</fullName>
    </submittedName>
</protein>
<evidence type="ECO:0000256" key="1">
    <source>
        <dbReference type="SAM" id="MobiDB-lite"/>
    </source>
</evidence>
<feature type="region of interest" description="Disordered" evidence="1">
    <location>
        <begin position="1"/>
        <end position="51"/>
    </location>
</feature>
<comment type="caution">
    <text evidence="2">The sequence shown here is derived from an EMBL/GenBank/DDBJ whole genome shotgun (WGS) entry which is preliminary data.</text>
</comment>
<dbReference type="Proteomes" id="UP001470230">
    <property type="component" value="Unassembled WGS sequence"/>
</dbReference>
<organism evidence="2 3">
    <name type="scientific">Tritrichomonas musculus</name>
    <dbReference type="NCBI Taxonomy" id="1915356"/>
    <lineage>
        <taxon>Eukaryota</taxon>
        <taxon>Metamonada</taxon>
        <taxon>Parabasalia</taxon>
        <taxon>Tritrichomonadida</taxon>
        <taxon>Tritrichomonadidae</taxon>
        <taxon>Tritrichomonas</taxon>
    </lineage>
</organism>